<reference evidence="1 2" key="1">
    <citation type="submission" date="2016-11" db="EMBL/GenBank/DDBJ databases">
        <authorList>
            <person name="Varghese N."/>
            <person name="Submissions S."/>
        </authorList>
    </citation>
    <scope>NUCLEOTIDE SEQUENCE [LARGE SCALE GENOMIC DNA]</scope>
    <source>
        <strain evidence="1 2">DSM 16310</strain>
    </source>
</reference>
<dbReference type="Proteomes" id="UP000184408">
    <property type="component" value="Unassembled WGS sequence"/>
</dbReference>
<evidence type="ECO:0000313" key="1">
    <source>
        <dbReference type="EMBL" id="SHJ18362.1"/>
    </source>
</evidence>
<sequence>MPHIGSSLRITSPNYRGSTTRNLDIYQSRMGDVQADKAYEPEAIMLALLHKPAWGRVSPDPGRI</sequence>
<name>A0ABY1IHJ6_9RHOB</name>
<protein>
    <submittedName>
        <fullName evidence="1">Uncharacterized protein</fullName>
    </submittedName>
</protein>
<dbReference type="EMBL" id="FQYZ01000010">
    <property type="protein sequence ID" value="SHJ18362.1"/>
    <property type="molecule type" value="Genomic_DNA"/>
</dbReference>
<evidence type="ECO:0000313" key="2">
    <source>
        <dbReference type="Proteomes" id="UP000184408"/>
    </source>
</evidence>
<keyword evidence="2" id="KW-1185">Reference proteome</keyword>
<accession>A0ABY1IHJ6</accession>
<proteinExistence type="predicted"/>
<comment type="caution">
    <text evidence="1">The sequence shown here is derived from an EMBL/GenBank/DDBJ whole genome shotgun (WGS) entry which is preliminary data.</text>
</comment>
<gene>
    <name evidence="1" type="ORF">SAMN02744035_02891</name>
</gene>
<organism evidence="1 2">
    <name type="scientific">Thalassobacter stenotrophicus DSM 16310</name>
    <dbReference type="NCBI Taxonomy" id="1123361"/>
    <lineage>
        <taxon>Bacteria</taxon>
        <taxon>Pseudomonadati</taxon>
        <taxon>Pseudomonadota</taxon>
        <taxon>Alphaproteobacteria</taxon>
        <taxon>Rhodobacterales</taxon>
        <taxon>Roseobacteraceae</taxon>
        <taxon>Thalassobacter</taxon>
    </lineage>
</organism>